<accession>A0ABZ3H9P0</accession>
<dbReference type="PANTHER" id="PTHR30294">
    <property type="entry name" value="MEMBRANE COMPONENT OF ABC TRANSPORTER YHHJ-RELATED"/>
    <property type="match status" value="1"/>
</dbReference>
<evidence type="ECO:0000256" key="6">
    <source>
        <dbReference type="ARBA" id="ARBA00022989"/>
    </source>
</evidence>
<evidence type="ECO:0000256" key="3">
    <source>
        <dbReference type="ARBA" id="ARBA00022448"/>
    </source>
</evidence>
<evidence type="ECO:0000256" key="8">
    <source>
        <dbReference type="SAM" id="Phobius"/>
    </source>
</evidence>
<dbReference type="Proteomes" id="UP001447842">
    <property type="component" value="Chromosome"/>
</dbReference>
<organism evidence="10 11">
    <name type="scientific">Sulfurimonas diazotrophicus</name>
    <dbReference type="NCBI Taxonomy" id="3131939"/>
    <lineage>
        <taxon>Bacteria</taxon>
        <taxon>Pseudomonadati</taxon>
        <taxon>Campylobacterota</taxon>
        <taxon>Epsilonproteobacteria</taxon>
        <taxon>Campylobacterales</taxon>
        <taxon>Sulfurimonadaceae</taxon>
        <taxon>Sulfurimonas</taxon>
    </lineage>
</organism>
<feature type="transmembrane region" description="Helical" evidence="8">
    <location>
        <begin position="288"/>
        <end position="307"/>
    </location>
</feature>
<feature type="transmembrane region" description="Helical" evidence="8">
    <location>
        <begin position="175"/>
        <end position="200"/>
    </location>
</feature>
<dbReference type="Gene3D" id="3.40.1710.10">
    <property type="entry name" value="abc type-2 transporter like domain"/>
    <property type="match status" value="1"/>
</dbReference>
<keyword evidence="3" id="KW-0813">Transport</keyword>
<reference evidence="10 11" key="1">
    <citation type="submission" date="2024-03" db="EMBL/GenBank/DDBJ databases">
        <title>Sulfurimonas sp. HSL3-1.</title>
        <authorList>
            <person name="Wang S."/>
        </authorList>
    </citation>
    <scope>NUCLEOTIDE SEQUENCE [LARGE SCALE GENOMIC DNA]</scope>
    <source>
        <strain evidence="10 11">HSL3-1</strain>
    </source>
</reference>
<sequence>MKKHLLNIYLLGIKELRSLLRDKMMLFLIIYSFTFAIYVKATSTSTELVNVPVAFVDGDRSALSMRIMDAFYLPRFLSPDLISASAADAGMEEGLYTFIITVPPSFEKELLQGRHPTLQVSIDATRMSQAGIGAGYIQQMVNDEVQEFLYGQRTSAALPVEVVTRMKYNPTLDSIRFGSIMEVIGQISLLSIMLAGAALIREREHGTLEHLMVMPLNAAEIMLSKVWSMGLVVLAGVTFSIEIVVQRILSVPVEGSLTLFLFGSLLMLFSTTSMGIFMGTVARTMPQLGLIIILTILPLQILSGGVTPFESMPQGLQNVMLLMPTSHFVSMAQAVLYRGAGIDIVWPQLLAISGIGVVFFLLGLFFFRRSLASAS</sequence>
<dbReference type="PROSITE" id="PS51012">
    <property type="entry name" value="ABC_TM2"/>
    <property type="match status" value="1"/>
</dbReference>
<keyword evidence="7 8" id="KW-0472">Membrane</keyword>
<keyword evidence="11" id="KW-1185">Reference proteome</keyword>
<feature type="transmembrane region" description="Helical" evidence="8">
    <location>
        <begin position="24"/>
        <end position="41"/>
    </location>
</feature>
<feature type="transmembrane region" description="Helical" evidence="8">
    <location>
        <begin position="349"/>
        <end position="367"/>
    </location>
</feature>
<dbReference type="EMBL" id="CP147920">
    <property type="protein sequence ID" value="XAU14391.1"/>
    <property type="molecule type" value="Genomic_DNA"/>
</dbReference>
<evidence type="ECO:0000313" key="10">
    <source>
        <dbReference type="EMBL" id="XAU14391.1"/>
    </source>
</evidence>
<dbReference type="RefSeq" id="WP_345972129.1">
    <property type="nucleotide sequence ID" value="NZ_CP147920.1"/>
</dbReference>
<dbReference type="InterPro" id="IPR013525">
    <property type="entry name" value="ABC2_TM"/>
</dbReference>
<feature type="transmembrane region" description="Helical" evidence="8">
    <location>
        <begin position="257"/>
        <end position="281"/>
    </location>
</feature>
<feature type="domain" description="ABC transmembrane type-2" evidence="9">
    <location>
        <begin position="134"/>
        <end position="370"/>
    </location>
</feature>
<keyword evidence="4" id="KW-1003">Cell membrane</keyword>
<evidence type="ECO:0000259" key="9">
    <source>
        <dbReference type="PROSITE" id="PS51012"/>
    </source>
</evidence>
<evidence type="ECO:0000256" key="1">
    <source>
        <dbReference type="ARBA" id="ARBA00004651"/>
    </source>
</evidence>
<evidence type="ECO:0000313" key="11">
    <source>
        <dbReference type="Proteomes" id="UP001447842"/>
    </source>
</evidence>
<gene>
    <name evidence="10" type="ORF">WCY31_09030</name>
</gene>
<evidence type="ECO:0000256" key="2">
    <source>
        <dbReference type="ARBA" id="ARBA00007783"/>
    </source>
</evidence>
<feature type="transmembrane region" description="Helical" evidence="8">
    <location>
        <begin position="221"/>
        <end position="245"/>
    </location>
</feature>
<evidence type="ECO:0000256" key="4">
    <source>
        <dbReference type="ARBA" id="ARBA00022475"/>
    </source>
</evidence>
<dbReference type="InterPro" id="IPR051449">
    <property type="entry name" value="ABC-2_transporter_component"/>
</dbReference>
<keyword evidence="6 8" id="KW-1133">Transmembrane helix</keyword>
<dbReference type="InterPro" id="IPR047817">
    <property type="entry name" value="ABC2_TM_bact-type"/>
</dbReference>
<proteinExistence type="inferred from homology"/>
<comment type="similarity">
    <text evidence="2">Belongs to the ABC-2 integral membrane protein family.</text>
</comment>
<dbReference type="Pfam" id="PF12698">
    <property type="entry name" value="ABC2_membrane_3"/>
    <property type="match status" value="1"/>
</dbReference>
<protein>
    <submittedName>
        <fullName evidence="10">ABC transporter permease</fullName>
    </submittedName>
</protein>
<evidence type="ECO:0000256" key="7">
    <source>
        <dbReference type="ARBA" id="ARBA00023136"/>
    </source>
</evidence>
<comment type="subcellular location">
    <subcellularLocation>
        <location evidence="1">Cell membrane</location>
        <topology evidence="1">Multi-pass membrane protein</topology>
    </subcellularLocation>
</comment>
<evidence type="ECO:0000256" key="5">
    <source>
        <dbReference type="ARBA" id="ARBA00022692"/>
    </source>
</evidence>
<dbReference type="PANTHER" id="PTHR30294:SF47">
    <property type="entry name" value="INNER MEMBRANE TRANSPORT PERMEASE YHHJ"/>
    <property type="match status" value="1"/>
</dbReference>
<name>A0ABZ3H9P0_9BACT</name>
<keyword evidence="5 8" id="KW-0812">Transmembrane</keyword>